<proteinExistence type="predicted"/>
<gene>
    <name evidence="2" type="ORF">CO666_32775</name>
</gene>
<organism evidence="2 3">
    <name type="scientific">Rhizobium chutanense</name>
    <dbReference type="NCBI Taxonomy" id="2035448"/>
    <lineage>
        <taxon>Bacteria</taxon>
        <taxon>Pseudomonadati</taxon>
        <taxon>Pseudomonadota</taxon>
        <taxon>Alphaproteobacteria</taxon>
        <taxon>Hyphomicrobiales</taxon>
        <taxon>Rhizobiaceae</taxon>
        <taxon>Rhizobium/Agrobacterium group</taxon>
        <taxon>Rhizobium</taxon>
    </lineage>
</organism>
<evidence type="ECO:0000313" key="3">
    <source>
        <dbReference type="Proteomes" id="UP000220768"/>
    </source>
</evidence>
<reference evidence="2 3" key="1">
    <citation type="submission" date="2017-09" db="EMBL/GenBank/DDBJ databases">
        <title>Comparative genomics of rhizobia isolated from Phaseolus vulgaris in China.</title>
        <authorList>
            <person name="Tong W."/>
        </authorList>
    </citation>
    <scope>NUCLEOTIDE SEQUENCE [LARGE SCALE GENOMIC DNA]</scope>
    <source>
        <strain evidence="2 3">C5</strain>
    </source>
</reference>
<keyword evidence="1" id="KW-0732">Signal</keyword>
<comment type="caution">
    <text evidence="2">The sequence shown here is derived from an EMBL/GenBank/DDBJ whole genome shotgun (WGS) entry which is preliminary data.</text>
</comment>
<accession>A0A2A6J1Y9</accession>
<evidence type="ECO:0000256" key="1">
    <source>
        <dbReference type="SAM" id="SignalP"/>
    </source>
</evidence>
<dbReference type="RefSeq" id="WP_097616073.1">
    <property type="nucleotide sequence ID" value="NZ_NWSV01000055.1"/>
</dbReference>
<protein>
    <submittedName>
        <fullName evidence="2">Uncharacterized protein</fullName>
    </submittedName>
</protein>
<feature type="signal peptide" evidence="1">
    <location>
        <begin position="1"/>
        <end position="23"/>
    </location>
</feature>
<name>A0A2A6J1Y9_9HYPH</name>
<sequence length="386" mass="41675">MRSSVFISCLISLAALIASPSHAAMRFAHAKAANNDILLIQGTFEPSDLPDKLEAEIKNSAPKFVAFISPGGDTDAAIGYGRAIRRMKLSTLQVSGSKCEAACLFAFAGGVRRFAEDGSMVVDRTLLSPGSSGPQTGTDRYKAYFADMGLDSTLFTFVTNLTDGDRRVLSLIDMAGFGLVTGQPTPYLAPTAEETAVSNEAPSTALNEAALQFFLETQRTWSTNEGMSFLANNYGDPVVYYGSRRSKADVLNEKQQFAERWPVRIYAVRSGTAHAACFDICTVFAVVDWYTYSPARKKSSSGAVNAAMTWDPATHKILAENGKITIKDSSAAGPDRIIRRWLTDNAACSLSYAQDACNSQALLLTELTNSGWCRKPDATWGPCTPQ</sequence>
<dbReference type="AlphaFoldDB" id="A0A2A6J1Y9"/>
<dbReference type="EMBL" id="NWSV01000055">
    <property type="protein sequence ID" value="PDT00051.1"/>
    <property type="molecule type" value="Genomic_DNA"/>
</dbReference>
<dbReference type="Proteomes" id="UP000220768">
    <property type="component" value="Unassembled WGS sequence"/>
</dbReference>
<evidence type="ECO:0000313" key="2">
    <source>
        <dbReference type="EMBL" id="PDT00051.1"/>
    </source>
</evidence>
<feature type="chain" id="PRO_5012065921" evidence="1">
    <location>
        <begin position="24"/>
        <end position="386"/>
    </location>
</feature>
<keyword evidence="3" id="KW-1185">Reference proteome</keyword>